<keyword evidence="8" id="KW-0175">Coiled coil</keyword>
<evidence type="ECO:0000313" key="13">
    <source>
        <dbReference type="Proteomes" id="UP001213623"/>
    </source>
</evidence>
<keyword evidence="9" id="KW-0472">Membrane</keyword>
<dbReference type="EMBL" id="CP119895">
    <property type="protein sequence ID" value="WFD27358.1"/>
    <property type="molecule type" value="Genomic_DNA"/>
</dbReference>
<evidence type="ECO:0000313" key="12">
    <source>
        <dbReference type="EMBL" id="WFD27358.1"/>
    </source>
</evidence>
<evidence type="ECO:0000256" key="8">
    <source>
        <dbReference type="ARBA" id="ARBA00023054"/>
    </source>
</evidence>
<dbReference type="GO" id="GO:0005484">
    <property type="term" value="F:SNAP receptor activity"/>
    <property type="evidence" value="ECO:0007669"/>
    <property type="project" value="InterPro"/>
</dbReference>
<dbReference type="InterPro" id="IPR006012">
    <property type="entry name" value="Syntaxin/epimorphin_CS"/>
</dbReference>
<dbReference type="InterPro" id="IPR010989">
    <property type="entry name" value="SNARE"/>
</dbReference>
<sequence>MMKEWPASTHAYASPASSAPSHLGVTRSRTLLFLSIRDSLAPSTHSQALSTPLLEEARSSDNVYFDDVRDEVALDMSLPPPWVDATEQVDMILDAMIPKLTQLDRLHAQHLLPSFDDKSEQKRVIEDLTDDITQDFRRASEQVAKLAKQTTEALRSQSLSKHQVMAARNAQTALAMRVQQMSSVFRQKQSRYLRKLQGMEVQEPKKSEAWLLEDEDCIQDDVALSQQHEQALIHTQDNLHEIQERDQEVQQIATSITELAQLFQDLNVLVIEQGSMLDRIDYNIDSMATDMRHSREQDGVP</sequence>
<dbReference type="GO" id="GO:0048278">
    <property type="term" value="P:vesicle docking"/>
    <property type="evidence" value="ECO:0007669"/>
    <property type="project" value="TreeGrafter"/>
</dbReference>
<evidence type="ECO:0000256" key="9">
    <source>
        <dbReference type="ARBA" id="ARBA00023136"/>
    </source>
</evidence>
<evidence type="ECO:0000256" key="3">
    <source>
        <dbReference type="ARBA" id="ARBA00022448"/>
    </source>
</evidence>
<keyword evidence="13" id="KW-1185">Reference proteome</keyword>
<keyword evidence="6" id="KW-1133">Transmembrane helix</keyword>
<evidence type="ECO:0000259" key="11">
    <source>
        <dbReference type="PROSITE" id="PS50192"/>
    </source>
</evidence>
<keyword evidence="7" id="KW-0333">Golgi apparatus</keyword>
<dbReference type="PROSITE" id="PS50192">
    <property type="entry name" value="T_SNARE"/>
    <property type="match status" value="1"/>
</dbReference>
<dbReference type="InterPro" id="IPR000727">
    <property type="entry name" value="T_SNARE_dom"/>
</dbReference>
<dbReference type="Proteomes" id="UP001213623">
    <property type="component" value="Chromosome 4"/>
</dbReference>
<gene>
    <name evidence="12" type="primary">tlg2</name>
    <name evidence="12" type="ORF">MNAN1_002354</name>
</gene>
<evidence type="ECO:0000256" key="1">
    <source>
        <dbReference type="ARBA" id="ARBA00004409"/>
    </source>
</evidence>
<dbReference type="PANTHER" id="PTHR19957:SF83">
    <property type="entry name" value="SYNTAXIN-16"/>
    <property type="match status" value="1"/>
</dbReference>
<keyword evidence="4" id="KW-0812">Transmembrane</keyword>
<dbReference type="GO" id="GO:0006886">
    <property type="term" value="P:intracellular protein transport"/>
    <property type="evidence" value="ECO:0007669"/>
    <property type="project" value="InterPro"/>
</dbReference>
<dbReference type="GO" id="GO:0000139">
    <property type="term" value="C:Golgi membrane"/>
    <property type="evidence" value="ECO:0007669"/>
    <property type="project" value="UniProtKB-SubCell"/>
</dbReference>
<evidence type="ECO:0000256" key="4">
    <source>
        <dbReference type="ARBA" id="ARBA00022692"/>
    </source>
</evidence>
<proteinExistence type="inferred from homology"/>
<comment type="subcellular location">
    <subcellularLocation>
        <location evidence="1">Golgi apparatus membrane</location>
        <topology evidence="1">Single-pass type IV membrane protein</topology>
    </subcellularLocation>
</comment>
<organism evidence="12 13">
    <name type="scientific">Malassezia nana</name>
    <dbReference type="NCBI Taxonomy" id="180528"/>
    <lineage>
        <taxon>Eukaryota</taxon>
        <taxon>Fungi</taxon>
        <taxon>Dikarya</taxon>
        <taxon>Basidiomycota</taxon>
        <taxon>Ustilaginomycotina</taxon>
        <taxon>Malasseziomycetes</taxon>
        <taxon>Malasseziales</taxon>
        <taxon>Malasseziaceae</taxon>
        <taxon>Malassezia</taxon>
    </lineage>
</organism>
<dbReference type="GO" id="GO:0031201">
    <property type="term" value="C:SNARE complex"/>
    <property type="evidence" value="ECO:0007669"/>
    <property type="project" value="TreeGrafter"/>
</dbReference>
<dbReference type="GO" id="GO:0006906">
    <property type="term" value="P:vesicle fusion"/>
    <property type="evidence" value="ECO:0007669"/>
    <property type="project" value="TreeGrafter"/>
</dbReference>
<evidence type="ECO:0000256" key="10">
    <source>
        <dbReference type="SAM" id="MobiDB-lite"/>
    </source>
</evidence>
<name>A0AAF0EL21_9BASI</name>
<evidence type="ECO:0000256" key="6">
    <source>
        <dbReference type="ARBA" id="ARBA00022989"/>
    </source>
</evidence>
<dbReference type="Gene3D" id="1.20.58.70">
    <property type="match status" value="1"/>
</dbReference>
<dbReference type="SMART" id="SM00397">
    <property type="entry name" value="t_SNARE"/>
    <property type="match status" value="1"/>
</dbReference>
<dbReference type="PROSITE" id="PS00914">
    <property type="entry name" value="SYNTAXIN"/>
    <property type="match status" value="1"/>
</dbReference>
<evidence type="ECO:0000256" key="5">
    <source>
        <dbReference type="ARBA" id="ARBA00022927"/>
    </source>
</evidence>
<dbReference type="SUPFAM" id="SSF47661">
    <property type="entry name" value="t-snare proteins"/>
    <property type="match status" value="1"/>
</dbReference>
<feature type="region of interest" description="Disordered" evidence="10">
    <location>
        <begin position="1"/>
        <end position="22"/>
    </location>
</feature>
<protein>
    <submittedName>
        <fullName evidence="12">t-SNARE affecting a late Golgi compartment protein 2</fullName>
    </submittedName>
</protein>
<evidence type="ECO:0000256" key="7">
    <source>
        <dbReference type="ARBA" id="ARBA00023034"/>
    </source>
</evidence>
<dbReference type="GO" id="GO:0000149">
    <property type="term" value="F:SNARE binding"/>
    <property type="evidence" value="ECO:0007669"/>
    <property type="project" value="TreeGrafter"/>
</dbReference>
<accession>A0AAF0EL21</accession>
<reference evidence="12" key="1">
    <citation type="submission" date="2023-03" db="EMBL/GenBank/DDBJ databases">
        <title>Mating type loci evolution in Malassezia.</title>
        <authorList>
            <person name="Coelho M.A."/>
        </authorList>
    </citation>
    <scope>NUCLEOTIDE SEQUENCE</scope>
    <source>
        <strain evidence="12">CBS 9557</strain>
    </source>
</reference>
<keyword evidence="3" id="KW-0813">Transport</keyword>
<dbReference type="AlphaFoldDB" id="A0AAF0EL21"/>
<feature type="domain" description="T-SNARE coiled-coil homology" evidence="11">
    <location>
        <begin position="239"/>
        <end position="297"/>
    </location>
</feature>
<evidence type="ECO:0000256" key="2">
    <source>
        <dbReference type="ARBA" id="ARBA00009063"/>
    </source>
</evidence>
<keyword evidence="5" id="KW-0653">Protein transport</keyword>
<dbReference type="PANTHER" id="PTHR19957">
    <property type="entry name" value="SYNTAXIN"/>
    <property type="match status" value="1"/>
</dbReference>
<feature type="compositionally biased region" description="Low complexity" evidence="10">
    <location>
        <begin position="1"/>
        <end position="21"/>
    </location>
</feature>
<comment type="similarity">
    <text evidence="2">Belongs to the syntaxin family.</text>
</comment>
<dbReference type="CDD" id="cd15845">
    <property type="entry name" value="SNARE_syntaxin16"/>
    <property type="match status" value="1"/>
</dbReference>
<dbReference type="InterPro" id="IPR045242">
    <property type="entry name" value="Syntaxin"/>
</dbReference>